<reference evidence="2" key="1">
    <citation type="submission" date="2020-08" db="EMBL/GenBank/DDBJ databases">
        <authorList>
            <person name="Hu Y."/>
            <person name="Nguyen S.V."/>
            <person name="Li F."/>
            <person name="Fanning S."/>
        </authorList>
    </citation>
    <scope>NUCLEOTIDE SEQUENCE</scope>
    <source>
        <strain evidence="2">SYSU D8009</strain>
    </source>
</reference>
<proteinExistence type="predicted"/>
<comment type="caution">
    <text evidence="2">The sequence shown here is derived from an EMBL/GenBank/DDBJ whole genome shotgun (WGS) entry which is preliminary data.</text>
</comment>
<feature type="compositionally biased region" description="Acidic residues" evidence="1">
    <location>
        <begin position="79"/>
        <end position="96"/>
    </location>
</feature>
<protein>
    <submittedName>
        <fullName evidence="2">Uncharacterized protein</fullName>
    </submittedName>
</protein>
<keyword evidence="3" id="KW-1185">Reference proteome</keyword>
<accession>A0A9X0R3X0</accession>
<dbReference type="EMBL" id="JACOMF010000126">
    <property type="protein sequence ID" value="MBC4019156.1"/>
    <property type="molecule type" value="Genomic_DNA"/>
</dbReference>
<evidence type="ECO:0000313" key="3">
    <source>
        <dbReference type="Proteomes" id="UP000600101"/>
    </source>
</evidence>
<dbReference type="RefSeq" id="WP_186773884.1">
    <property type="nucleotide sequence ID" value="NZ_JACOMF010000126.1"/>
</dbReference>
<evidence type="ECO:0000313" key="2">
    <source>
        <dbReference type="EMBL" id="MBC4019156.1"/>
    </source>
</evidence>
<gene>
    <name evidence="2" type="ORF">H7965_28395</name>
</gene>
<organism evidence="2 3">
    <name type="scientific">Siccirubricoccus deserti</name>
    <dbReference type="NCBI Taxonomy" id="2013562"/>
    <lineage>
        <taxon>Bacteria</taxon>
        <taxon>Pseudomonadati</taxon>
        <taxon>Pseudomonadota</taxon>
        <taxon>Alphaproteobacteria</taxon>
        <taxon>Acetobacterales</taxon>
        <taxon>Roseomonadaceae</taxon>
        <taxon>Siccirubricoccus</taxon>
    </lineage>
</organism>
<name>A0A9X0R3X0_9PROT</name>
<sequence length="96" mass="10218">SDEPPLLVSLRRAADRVWYFDQAAGPGNETPPAGMKAGLLRDLRATGLTIVTADPQSSLARLEQETRRSRRAGGAEVDLGGEDDGDGDDEIAERVA</sequence>
<feature type="region of interest" description="Disordered" evidence="1">
    <location>
        <begin position="56"/>
        <end position="96"/>
    </location>
</feature>
<feature type="non-terminal residue" evidence="2">
    <location>
        <position position="1"/>
    </location>
</feature>
<dbReference type="AlphaFoldDB" id="A0A9X0R3X0"/>
<dbReference type="Proteomes" id="UP000600101">
    <property type="component" value="Unassembled WGS sequence"/>
</dbReference>
<evidence type="ECO:0000256" key="1">
    <source>
        <dbReference type="SAM" id="MobiDB-lite"/>
    </source>
</evidence>